<name>A0A2M7VFB8_9BACT</name>
<evidence type="ECO:0000313" key="1">
    <source>
        <dbReference type="EMBL" id="PIZ99241.1"/>
    </source>
</evidence>
<dbReference type="EMBL" id="PFPO01000039">
    <property type="protein sequence ID" value="PIZ99241.1"/>
    <property type="molecule type" value="Genomic_DNA"/>
</dbReference>
<dbReference type="Proteomes" id="UP000230405">
    <property type="component" value="Unassembled WGS sequence"/>
</dbReference>
<protein>
    <submittedName>
        <fullName evidence="1">Uncharacterized protein</fullName>
    </submittedName>
</protein>
<accession>A0A2M7VFB8</accession>
<comment type="caution">
    <text evidence="1">The sequence shown here is derived from an EMBL/GenBank/DDBJ whole genome shotgun (WGS) entry which is preliminary data.</text>
</comment>
<gene>
    <name evidence="1" type="ORF">COX77_02135</name>
</gene>
<organism evidence="1 2">
    <name type="scientific">Candidatus Komeilibacteria bacterium CG_4_10_14_0_2_um_filter_37_10</name>
    <dbReference type="NCBI Taxonomy" id="1974470"/>
    <lineage>
        <taxon>Bacteria</taxon>
        <taxon>Candidatus Komeiliibacteriota</taxon>
    </lineage>
</organism>
<dbReference type="AlphaFoldDB" id="A0A2M7VFB8"/>
<sequence length="278" mass="32679">MINNSIYKKILSLQKIPKQDNKKSRIFIDCYINNNHLLLMGFKHQKKISKSTIKILTNNFNNFLSKYDAKKIIVIVEGPHWNNHDSKKEIIKKYRESSVLALLAKKNNITIQSIEPSSDDLLEIALKKIKKPKYLATWILLNVLSSLLKKNKLHKNNQNSLINILNFLNKEFNLRQQSPNDLLVYFNKIIKHVSQQKNILPNTLDEITTHQYNKKVIAKIINPQLNNNVINNVATEINKIRDYLITERIIRLLKHRHIISVYGWNHVYCQQYAYKKSS</sequence>
<proteinExistence type="predicted"/>
<evidence type="ECO:0000313" key="2">
    <source>
        <dbReference type="Proteomes" id="UP000230405"/>
    </source>
</evidence>
<reference evidence="2" key="1">
    <citation type="submission" date="2017-09" db="EMBL/GenBank/DDBJ databases">
        <title>Depth-based differentiation of microbial function through sediment-hosted aquifers and enrichment of novel symbionts in the deep terrestrial subsurface.</title>
        <authorList>
            <person name="Probst A.J."/>
            <person name="Ladd B."/>
            <person name="Jarett J.K."/>
            <person name="Geller-Mcgrath D.E."/>
            <person name="Sieber C.M.K."/>
            <person name="Emerson J.B."/>
            <person name="Anantharaman K."/>
            <person name="Thomas B.C."/>
            <person name="Malmstrom R."/>
            <person name="Stieglmeier M."/>
            <person name="Klingl A."/>
            <person name="Woyke T."/>
            <person name="Ryan C.M."/>
            <person name="Banfield J.F."/>
        </authorList>
    </citation>
    <scope>NUCLEOTIDE SEQUENCE [LARGE SCALE GENOMIC DNA]</scope>
</reference>